<dbReference type="InterPro" id="IPR011011">
    <property type="entry name" value="Znf_FYVE_PHD"/>
</dbReference>
<evidence type="ECO:0000259" key="9">
    <source>
        <dbReference type="PROSITE" id="PS50178"/>
    </source>
</evidence>
<dbReference type="SUPFAM" id="SSF57903">
    <property type="entry name" value="FYVE/PHD zinc finger"/>
    <property type="match status" value="1"/>
</dbReference>
<evidence type="ECO:0000256" key="4">
    <source>
        <dbReference type="ARBA" id="ARBA00022833"/>
    </source>
</evidence>
<dbReference type="Gene3D" id="2.30.29.30">
    <property type="entry name" value="Pleckstrin-homology domain (PH domain)/Phosphotyrosine-binding domain (PTB)"/>
    <property type="match status" value="1"/>
</dbReference>
<dbReference type="InterPro" id="IPR058923">
    <property type="entry name" value="RCC1-like_dom"/>
</dbReference>
<evidence type="ECO:0000256" key="7">
    <source>
        <dbReference type="SAM" id="Coils"/>
    </source>
</evidence>
<dbReference type="Pfam" id="PF16627">
    <property type="entry name" value="BRX_assoc"/>
    <property type="match status" value="1"/>
</dbReference>
<dbReference type="InterPro" id="IPR013591">
    <property type="entry name" value="Brevis_radix_dom"/>
</dbReference>
<evidence type="ECO:0000256" key="6">
    <source>
        <dbReference type="PROSITE-ProRule" id="PRU00235"/>
    </source>
</evidence>
<name>A0A445LV76_GLYSO</name>
<dbReference type="PROSITE" id="PS50012">
    <property type="entry name" value="RCC1_3"/>
    <property type="match status" value="7"/>
</dbReference>
<gene>
    <name evidence="11" type="ORF">D0Y65_005316</name>
</gene>
<dbReference type="FunFam" id="2.130.10.30:FF:000028">
    <property type="entry name" value="PH, RCC1 and FYVE domains-containing protein 1"/>
    <property type="match status" value="1"/>
</dbReference>
<dbReference type="CDD" id="cd13365">
    <property type="entry name" value="PH_PLC_plant-like"/>
    <property type="match status" value="1"/>
</dbReference>
<dbReference type="Gene3D" id="3.30.40.10">
    <property type="entry name" value="Zinc/RING finger domain, C3HC4 (zinc finger)"/>
    <property type="match status" value="1"/>
</dbReference>
<dbReference type="InterPro" id="IPR009091">
    <property type="entry name" value="RCC1/BLIP-II"/>
</dbReference>
<keyword evidence="7" id="KW-0175">Coiled coil</keyword>
<feature type="compositionally biased region" description="Polar residues" evidence="8">
    <location>
        <begin position="789"/>
        <end position="806"/>
    </location>
</feature>
<dbReference type="PROSITE" id="PS50178">
    <property type="entry name" value="ZF_FYVE"/>
    <property type="match status" value="1"/>
</dbReference>
<feature type="region of interest" description="Disordered" evidence="8">
    <location>
        <begin position="767"/>
        <end position="806"/>
    </location>
</feature>
<sequence length="1109" mass="120558">MSRTSRMASDLSRTGPVERDIEQAITALKKGACLLKYGRRGRPKICPFRLSNDESVLIWFSGKEEKHLKLSQVSRIISGQRTPIFQRYPRPEKEYQSFSLIYNDRSLDLICKDKDEAEVWFSGLKALISRSHHRKWRTESRSDGIPSEANSPRTYTRRSSPMNSPFGSNESLQKDSGDHLRLHSPYESPPKNGLDKALDVVLYAVPQKGFFPPDSASASVHSVSSGGSDSMHGQMKTMGMDAFRVSLSSAVSTSSQGSGHDDGDALGDVFIWGEGTGDGVLGGGNHRVGSCLGVKMDSLFPKSLESAVVLDVQNIACGGRHAALVTKQGEIFSWGEEAGGRLGHGVDSDVLHPKLIEALSNTNIELVACGEYHTCAVTLSGDLYTWGNGTYNCGLLGHGNQVSHWVPKRVNGPLEGIHVSYISCGPWHTAVVTSAGQLFTFGDGTFGALGHGDRKSVSLPREVESLKGLRTVRAACGVWHTAAVVEVMVGNSSSSNCSSGKLFTWGDGDKGRLGHGDKEAKLVPTRVALVNVKPNFCQVACGHSLTVALTTKGHVYTMGSPVYGQLGIPQADGKLPICVEWKLSESFVEEIACGAYHVAVLTSRTEVYTWGKGANGRLGHGDTDDRNTPTLVEALKDKDVKSIACGTNFTAAICLHKWVSGVDQSMCSGCRMPFNFKRKRHNCYNCGLVFCHSCSSKKSLKASMAPNPNKPYRVCDNCFNKLRKTVETDSSSHSSVSRRGVANQGPLELIDKDDKLDSRSRNQLARFSSMESFKQVESRSSKKNKKLEFNSSRVSPIPNGGSQWGASNISKSFNPVFGSSKKFFSASVPGSRIVSRATSPISRRPSPPRSTTPTPTLGGLTSPNIVVDDAKRTNDSLSQEVIKLRSQVENLTRKAQLQEVELERTTKQLKDAIAIAGEETAKCKAAKEVIKSLTAQLKDMAERLPVGAARTVKSPTLTASFGSNPCSNDVSYASIDRLNIQATSPEADLTGSNNHLHSNGSSTVSSRSTGHTKQSQSDSTNRNGSRTKDSESRNETEWVEQDEPGVYITLTSLPGGIIDLKRVRFSRKRFSEKQAEQWWAENRGRVYEQYNVRMIDKSSVGVGSEDLAH</sequence>
<feature type="repeat" description="RCC1" evidence="6">
    <location>
        <begin position="381"/>
        <end position="435"/>
    </location>
</feature>
<dbReference type="Pfam" id="PF08381">
    <property type="entry name" value="BRX"/>
    <property type="match status" value="1"/>
</dbReference>
<feature type="compositionally biased region" description="Basic and acidic residues" evidence="8">
    <location>
        <begin position="172"/>
        <end position="181"/>
    </location>
</feature>
<keyword evidence="12" id="KW-1185">Reference proteome</keyword>
<evidence type="ECO:0000256" key="1">
    <source>
        <dbReference type="ARBA" id="ARBA00022723"/>
    </source>
</evidence>
<dbReference type="FunFam" id="3.30.40.10:FF:000619">
    <property type="entry name" value="Putative E3 ubiquitin-protein ligase HERC1"/>
    <property type="match status" value="1"/>
</dbReference>
<dbReference type="SMART" id="SM00064">
    <property type="entry name" value="FYVE"/>
    <property type="match status" value="1"/>
</dbReference>
<feature type="repeat" description="RCC1" evidence="6">
    <location>
        <begin position="605"/>
        <end position="656"/>
    </location>
</feature>
<feature type="region of interest" description="Disordered" evidence="8">
    <location>
        <begin position="835"/>
        <end position="864"/>
    </location>
</feature>
<evidence type="ECO:0000256" key="3">
    <source>
        <dbReference type="ARBA" id="ARBA00022771"/>
    </source>
</evidence>
<keyword evidence="2" id="KW-0677">Repeat</keyword>
<dbReference type="PANTHER" id="PTHR22870:SF437">
    <property type="entry name" value="REGULATOR OF CHROMOSOME CONDENSATION (RCC1) FAMILY WITH FYVE ZINC FINGER DOMAIN-CONTAINING PROTEIN"/>
    <property type="match status" value="1"/>
</dbReference>
<accession>A0A445LV76</accession>
<dbReference type="SUPFAM" id="SSF50729">
    <property type="entry name" value="PH domain-like"/>
    <property type="match status" value="1"/>
</dbReference>
<dbReference type="InterPro" id="IPR000306">
    <property type="entry name" value="Znf_FYVE"/>
</dbReference>
<dbReference type="PROSITE" id="PS00626">
    <property type="entry name" value="RCC1_2"/>
    <property type="match status" value="3"/>
</dbReference>
<dbReference type="InterPro" id="IPR027988">
    <property type="entry name" value="BRX_N"/>
</dbReference>
<dbReference type="CDD" id="cd00065">
    <property type="entry name" value="FYVE_like_SF"/>
    <property type="match status" value="1"/>
</dbReference>
<dbReference type="EMBL" id="QZWG01000002">
    <property type="protein sequence ID" value="RZC27110.1"/>
    <property type="molecule type" value="Genomic_DNA"/>
</dbReference>
<dbReference type="AlphaFoldDB" id="A0A445LV76"/>
<evidence type="ECO:0000259" key="10">
    <source>
        <dbReference type="PROSITE" id="PS51514"/>
    </source>
</evidence>
<feature type="compositionally biased region" description="Low complexity" evidence="8">
    <location>
        <begin position="851"/>
        <end position="863"/>
    </location>
</feature>
<feature type="compositionally biased region" description="Low complexity" evidence="8">
    <location>
        <begin position="835"/>
        <end position="844"/>
    </location>
</feature>
<feature type="compositionally biased region" description="Polar residues" evidence="8">
    <location>
        <begin position="1013"/>
        <end position="1024"/>
    </location>
</feature>
<comment type="caution">
    <text evidence="11">The sequence shown here is derived from an EMBL/GenBank/DDBJ whole genome shotgun (WGS) entry which is preliminary data.</text>
</comment>
<dbReference type="PANTHER" id="PTHR22870">
    <property type="entry name" value="REGULATOR OF CHROMOSOME CONDENSATION"/>
    <property type="match status" value="1"/>
</dbReference>
<dbReference type="InterPro" id="IPR000408">
    <property type="entry name" value="Reg_chr_condens"/>
</dbReference>
<feature type="region of interest" description="Disordered" evidence="8">
    <location>
        <begin position="729"/>
        <end position="755"/>
    </location>
</feature>
<dbReference type="InterPro" id="IPR051210">
    <property type="entry name" value="Ub_ligase/GEF_domain"/>
</dbReference>
<dbReference type="Pfam" id="PF13713">
    <property type="entry name" value="BRX_N"/>
    <property type="match status" value="1"/>
</dbReference>
<feature type="coiled-coil region" evidence="7">
    <location>
        <begin position="867"/>
        <end position="943"/>
    </location>
</feature>
<organism evidence="11 12">
    <name type="scientific">Glycine soja</name>
    <name type="common">Wild soybean</name>
    <dbReference type="NCBI Taxonomy" id="3848"/>
    <lineage>
        <taxon>Eukaryota</taxon>
        <taxon>Viridiplantae</taxon>
        <taxon>Streptophyta</taxon>
        <taxon>Embryophyta</taxon>
        <taxon>Tracheophyta</taxon>
        <taxon>Spermatophyta</taxon>
        <taxon>Magnoliopsida</taxon>
        <taxon>eudicotyledons</taxon>
        <taxon>Gunneridae</taxon>
        <taxon>Pentapetalae</taxon>
        <taxon>rosids</taxon>
        <taxon>fabids</taxon>
        <taxon>Fabales</taxon>
        <taxon>Fabaceae</taxon>
        <taxon>Papilionoideae</taxon>
        <taxon>50 kb inversion clade</taxon>
        <taxon>NPAAA clade</taxon>
        <taxon>indigoferoid/millettioid clade</taxon>
        <taxon>Phaseoleae</taxon>
        <taxon>Glycine</taxon>
        <taxon>Glycine subgen. Soja</taxon>
    </lineage>
</organism>
<feature type="repeat" description="RCC1" evidence="6">
    <location>
        <begin position="329"/>
        <end position="380"/>
    </location>
</feature>
<evidence type="ECO:0000256" key="5">
    <source>
        <dbReference type="PROSITE-ProRule" id="PRU00091"/>
    </source>
</evidence>
<evidence type="ECO:0000313" key="11">
    <source>
        <dbReference type="EMBL" id="RZC27110.1"/>
    </source>
</evidence>
<feature type="region of interest" description="Disordered" evidence="8">
    <location>
        <begin position="985"/>
        <end position="1040"/>
    </location>
</feature>
<dbReference type="InterPro" id="IPR017455">
    <property type="entry name" value="Znf_FYVE-rel"/>
</dbReference>
<dbReference type="Pfam" id="PF01363">
    <property type="entry name" value="FYVE"/>
    <property type="match status" value="1"/>
</dbReference>
<feature type="region of interest" description="Disordered" evidence="8">
    <location>
        <begin position="135"/>
        <end position="191"/>
    </location>
</feature>
<dbReference type="Gramene" id="XM_028363855.1">
    <property type="protein sequence ID" value="XP_028219656.1"/>
    <property type="gene ID" value="LOC114401340"/>
</dbReference>
<feature type="compositionally biased region" description="Basic and acidic residues" evidence="8">
    <location>
        <begin position="1026"/>
        <end position="1036"/>
    </location>
</feature>
<dbReference type="InterPro" id="IPR011993">
    <property type="entry name" value="PH-like_dom_sf"/>
</dbReference>
<reference evidence="11 12" key="1">
    <citation type="submission" date="2018-09" db="EMBL/GenBank/DDBJ databases">
        <title>A high-quality reference genome of wild soybean provides a powerful tool to mine soybean genomes.</title>
        <authorList>
            <person name="Xie M."/>
            <person name="Chung C.Y.L."/>
            <person name="Li M.-W."/>
            <person name="Wong F.-L."/>
            <person name="Chan T.-F."/>
            <person name="Lam H.-M."/>
        </authorList>
    </citation>
    <scope>NUCLEOTIDE SEQUENCE [LARGE SCALE GENOMIC DNA]</scope>
    <source>
        <strain evidence="12">cv. W05</strain>
        <tissue evidence="11">Hypocotyl of etiolated seedlings</tissue>
    </source>
</reference>
<feature type="repeat" description="RCC1" evidence="6">
    <location>
        <begin position="553"/>
        <end position="604"/>
    </location>
</feature>
<evidence type="ECO:0000256" key="2">
    <source>
        <dbReference type="ARBA" id="ARBA00022737"/>
    </source>
</evidence>
<protein>
    <submittedName>
        <fullName evidence="11">PH, RCC1 and FYVE domains-containing protein 1 isoform A</fullName>
    </submittedName>
</protein>
<dbReference type="SUPFAM" id="SSF50985">
    <property type="entry name" value="RCC1/BLIP-II"/>
    <property type="match status" value="1"/>
</dbReference>
<evidence type="ECO:0000313" key="12">
    <source>
        <dbReference type="Proteomes" id="UP000289340"/>
    </source>
</evidence>
<feature type="compositionally biased region" description="Low complexity" evidence="8">
    <location>
        <begin position="991"/>
        <end position="1012"/>
    </location>
</feature>
<proteinExistence type="predicted"/>
<evidence type="ECO:0000256" key="8">
    <source>
        <dbReference type="SAM" id="MobiDB-lite"/>
    </source>
</evidence>
<dbReference type="SMR" id="A0A445LV76"/>
<dbReference type="GO" id="GO:0008270">
    <property type="term" value="F:zinc ion binding"/>
    <property type="evidence" value="ECO:0007669"/>
    <property type="project" value="UniProtKB-KW"/>
</dbReference>
<feature type="compositionally biased region" description="Polar residues" evidence="8">
    <location>
        <begin position="148"/>
        <end position="171"/>
    </location>
</feature>
<dbReference type="InterPro" id="IPR013083">
    <property type="entry name" value="Znf_RING/FYVE/PHD"/>
</dbReference>
<keyword evidence="3 5" id="KW-0863">Zinc-finger</keyword>
<dbReference type="Pfam" id="PF16457">
    <property type="entry name" value="PH_12"/>
    <property type="match status" value="1"/>
</dbReference>
<dbReference type="InterPro" id="IPR001849">
    <property type="entry name" value="PH_domain"/>
</dbReference>
<dbReference type="PRINTS" id="PR00633">
    <property type="entry name" value="RCCNDNSATION"/>
</dbReference>
<dbReference type="FunFam" id="2.130.10.30:FF:000031">
    <property type="entry name" value="PH, RCC1 and FYVE domains-containing protein 1"/>
    <property type="match status" value="1"/>
</dbReference>
<dbReference type="PROSITE" id="PS51514">
    <property type="entry name" value="BRX"/>
    <property type="match status" value="1"/>
</dbReference>
<keyword evidence="4" id="KW-0862">Zinc</keyword>
<feature type="domain" description="BRX" evidence="10">
    <location>
        <begin position="1036"/>
        <end position="1091"/>
    </location>
</feature>
<feature type="repeat" description="RCC1" evidence="6">
    <location>
        <begin position="436"/>
        <end position="487"/>
    </location>
</feature>
<dbReference type="Gene3D" id="2.130.10.30">
    <property type="entry name" value="Regulator of chromosome condensation 1/beta-lactamase-inhibitor protein II"/>
    <property type="match status" value="2"/>
</dbReference>
<keyword evidence="1" id="KW-0479">Metal-binding</keyword>
<dbReference type="Proteomes" id="UP000289340">
    <property type="component" value="Chromosome 2"/>
</dbReference>
<dbReference type="Pfam" id="PF25390">
    <property type="entry name" value="WD40_RLD"/>
    <property type="match status" value="1"/>
</dbReference>
<feature type="repeat" description="RCC1" evidence="6">
    <location>
        <begin position="500"/>
        <end position="552"/>
    </location>
</feature>
<feature type="repeat" description="RCC1" evidence="6">
    <location>
        <begin position="267"/>
        <end position="328"/>
    </location>
</feature>
<feature type="domain" description="FYVE-type" evidence="9">
    <location>
        <begin position="661"/>
        <end position="723"/>
    </location>
</feature>